<name>A0ABD1PIM2_9LAMI</name>
<evidence type="ECO:0000256" key="1">
    <source>
        <dbReference type="SAM" id="MobiDB-lite"/>
    </source>
</evidence>
<feature type="compositionally biased region" description="Low complexity" evidence="1">
    <location>
        <begin position="111"/>
        <end position="123"/>
    </location>
</feature>
<accession>A0ABD1PIM2</accession>
<sequence length="568" mass="62647">MGNQNATGIVEEEKASDEVPQAENHILPQAENKDFHENAADSDPYDAATEEHMHVENLKERGIENNGAEHNPPSGFPEVSEEASVTATEDVRAEIDAHDQLSPSKGEVEGSDSNLDSKSNLNSEPQEHLNIPDDSQEENEDLLLKESNATGEVSTSCHTGEKCHLIDTKTVQNLNVQNEEDELEVNEKASPEDSLPEISTRKEKSDNVNTERSAAISEPHDECLILAEEMIMSELGNGESMSNIGQNQPLDKAIDQLVNAIADQSEMIIESDSKKTEEEHEVGINSSSRPEKIDHVEEIKETENSLTSNPSERLKDTNEVMLRGIELGPTEESTATGKENGDEEATGLEGILEKAVTTEEDSSKTGNGHDTEYREGVADEAKYCACELTGRSLDNSMTQETDLAQSDQTDTITLKEAEIPSQGGIVHSLELKKSPSFDFGVSFDSRSEESDQTPLLYQDKTAIRSFSSCATLIRTSLQYDLEVGVEEKTIRLMERSNSENSRAPFMNKIKKEEKTSPLYKEEKQEKNGEDKDLQALESKEFGLNSPKGKRRPKSSIFTTCICCTEAIS</sequence>
<feature type="region of interest" description="Disordered" evidence="1">
    <location>
        <begin position="1"/>
        <end position="221"/>
    </location>
</feature>
<feature type="region of interest" description="Disordered" evidence="1">
    <location>
        <begin position="268"/>
        <end position="294"/>
    </location>
</feature>
<feature type="compositionally biased region" description="Basic and acidic residues" evidence="1">
    <location>
        <begin position="49"/>
        <end position="63"/>
    </location>
</feature>
<feature type="compositionally biased region" description="Polar residues" evidence="1">
    <location>
        <begin position="147"/>
        <end position="158"/>
    </location>
</feature>
<reference evidence="3" key="1">
    <citation type="submission" date="2024-07" db="EMBL/GenBank/DDBJ databases">
        <title>Two chromosome-level genome assemblies of Korean endemic species Abeliophyllum distichum and Forsythia ovata (Oleaceae).</title>
        <authorList>
            <person name="Jang H."/>
        </authorList>
    </citation>
    <scope>NUCLEOTIDE SEQUENCE [LARGE SCALE GENOMIC DNA]</scope>
</reference>
<feature type="compositionally biased region" description="Basic and acidic residues" evidence="1">
    <location>
        <begin position="89"/>
        <end position="99"/>
    </location>
</feature>
<dbReference type="AlphaFoldDB" id="A0ABD1PIM2"/>
<evidence type="ECO:0000313" key="3">
    <source>
        <dbReference type="Proteomes" id="UP001604277"/>
    </source>
</evidence>
<dbReference type="Proteomes" id="UP001604277">
    <property type="component" value="Unassembled WGS sequence"/>
</dbReference>
<feature type="compositionally biased region" description="Basic and acidic residues" evidence="1">
    <location>
        <begin position="361"/>
        <end position="374"/>
    </location>
</feature>
<protein>
    <submittedName>
        <fullName evidence="2">Uncharacterized protein</fullName>
    </submittedName>
</protein>
<dbReference type="EMBL" id="JBFOLJ010000019">
    <property type="protein sequence ID" value="KAL2463755.1"/>
    <property type="molecule type" value="Genomic_DNA"/>
</dbReference>
<feature type="compositionally biased region" description="Basic and acidic residues" evidence="1">
    <location>
        <begin position="271"/>
        <end position="282"/>
    </location>
</feature>
<feature type="region of interest" description="Disordered" evidence="1">
    <location>
        <begin position="327"/>
        <end position="374"/>
    </location>
</feature>
<organism evidence="2 3">
    <name type="scientific">Forsythia ovata</name>
    <dbReference type="NCBI Taxonomy" id="205694"/>
    <lineage>
        <taxon>Eukaryota</taxon>
        <taxon>Viridiplantae</taxon>
        <taxon>Streptophyta</taxon>
        <taxon>Embryophyta</taxon>
        <taxon>Tracheophyta</taxon>
        <taxon>Spermatophyta</taxon>
        <taxon>Magnoliopsida</taxon>
        <taxon>eudicotyledons</taxon>
        <taxon>Gunneridae</taxon>
        <taxon>Pentapetalae</taxon>
        <taxon>asterids</taxon>
        <taxon>lamiids</taxon>
        <taxon>Lamiales</taxon>
        <taxon>Oleaceae</taxon>
        <taxon>Forsythieae</taxon>
        <taxon>Forsythia</taxon>
    </lineage>
</organism>
<feature type="region of interest" description="Disordered" evidence="1">
    <location>
        <begin position="496"/>
        <end position="553"/>
    </location>
</feature>
<evidence type="ECO:0000313" key="2">
    <source>
        <dbReference type="EMBL" id="KAL2463755.1"/>
    </source>
</evidence>
<gene>
    <name evidence="2" type="ORF">Fot_53411</name>
</gene>
<feature type="compositionally biased region" description="Basic and acidic residues" evidence="1">
    <location>
        <begin position="509"/>
        <end position="540"/>
    </location>
</feature>
<keyword evidence="3" id="KW-1185">Reference proteome</keyword>
<feature type="region of interest" description="Disordered" evidence="1">
    <location>
        <begin position="299"/>
        <end position="318"/>
    </location>
</feature>
<comment type="caution">
    <text evidence="2">The sequence shown here is derived from an EMBL/GenBank/DDBJ whole genome shotgun (WGS) entry which is preliminary data.</text>
</comment>
<proteinExistence type="predicted"/>